<comment type="subcellular location">
    <subcellularLocation>
        <location evidence="1 7">Cell membrane</location>
        <topology evidence="1 7">Multi-pass membrane protein</topology>
    </subcellularLocation>
</comment>
<feature type="transmembrane region" description="Helical" evidence="7">
    <location>
        <begin position="122"/>
        <end position="141"/>
    </location>
</feature>
<dbReference type="InterPro" id="IPR035906">
    <property type="entry name" value="MetI-like_sf"/>
</dbReference>
<evidence type="ECO:0000256" key="1">
    <source>
        <dbReference type="ARBA" id="ARBA00004651"/>
    </source>
</evidence>
<dbReference type="OrthoDB" id="7274389at2"/>
<dbReference type="EMBL" id="QICB01000005">
    <property type="protein sequence ID" value="RNL19414.1"/>
    <property type="molecule type" value="Genomic_DNA"/>
</dbReference>
<feature type="transmembrane region" description="Helical" evidence="7">
    <location>
        <begin position="12"/>
        <end position="30"/>
    </location>
</feature>
<gene>
    <name evidence="9" type="ORF">DMP07_06825</name>
</gene>
<sequence length="255" mass="27540">MRNGLVRKIAGYVFAIAIIVAGWQLTALAVDNPVLPGPFDAIPMVGTYFSDLWPALLVSLYRVVAAMAIGTVLAIPLGLMCGRSPRVDAVFAPVLYFLYPLPKVVLLPVLVVLMGLADAPKIVLIALTAFFQVLVTVRDAAQSVPEESVMSMRSLGAGRWDIYRHVIVPATLPELFTALRISSGTAVAILFFAESLAGSTGLGYFIVDAWALLAYPKMFAGIIAMAVLGVVLYELFDVAERRLTRWKARGARSEL</sequence>
<evidence type="ECO:0000256" key="6">
    <source>
        <dbReference type="ARBA" id="ARBA00023136"/>
    </source>
</evidence>
<dbReference type="PANTHER" id="PTHR30151:SF0">
    <property type="entry name" value="ABC TRANSPORTER PERMEASE PROTEIN MJ0413-RELATED"/>
    <property type="match status" value="1"/>
</dbReference>
<keyword evidence="5 7" id="KW-1133">Transmembrane helix</keyword>
<dbReference type="InterPro" id="IPR000515">
    <property type="entry name" value="MetI-like"/>
</dbReference>
<protein>
    <submittedName>
        <fullName evidence="9">ABC transporter permease</fullName>
    </submittedName>
</protein>
<keyword evidence="3" id="KW-1003">Cell membrane</keyword>
<comment type="similarity">
    <text evidence="7">Belongs to the binding-protein-dependent transport system permease family.</text>
</comment>
<keyword evidence="10" id="KW-1185">Reference proteome</keyword>
<accession>A0A3N0AF70</accession>
<feature type="transmembrane region" description="Helical" evidence="7">
    <location>
        <begin position="60"/>
        <end position="82"/>
    </location>
</feature>
<evidence type="ECO:0000256" key="5">
    <source>
        <dbReference type="ARBA" id="ARBA00022989"/>
    </source>
</evidence>
<evidence type="ECO:0000256" key="2">
    <source>
        <dbReference type="ARBA" id="ARBA00022448"/>
    </source>
</evidence>
<dbReference type="GO" id="GO:0005886">
    <property type="term" value="C:plasma membrane"/>
    <property type="evidence" value="ECO:0007669"/>
    <property type="project" value="UniProtKB-SubCell"/>
</dbReference>
<keyword evidence="6 7" id="KW-0472">Membrane</keyword>
<dbReference type="PANTHER" id="PTHR30151">
    <property type="entry name" value="ALKANE SULFONATE ABC TRANSPORTER-RELATED, MEMBRANE SUBUNIT"/>
    <property type="match status" value="1"/>
</dbReference>
<evidence type="ECO:0000313" key="10">
    <source>
        <dbReference type="Proteomes" id="UP000267368"/>
    </source>
</evidence>
<keyword evidence="2 7" id="KW-0813">Transport</keyword>
<dbReference type="GO" id="GO:0055085">
    <property type="term" value="P:transmembrane transport"/>
    <property type="evidence" value="ECO:0007669"/>
    <property type="project" value="InterPro"/>
</dbReference>
<evidence type="ECO:0000256" key="7">
    <source>
        <dbReference type="RuleBase" id="RU363032"/>
    </source>
</evidence>
<evidence type="ECO:0000259" key="8">
    <source>
        <dbReference type="PROSITE" id="PS50928"/>
    </source>
</evidence>
<evidence type="ECO:0000256" key="4">
    <source>
        <dbReference type="ARBA" id="ARBA00022692"/>
    </source>
</evidence>
<feature type="transmembrane region" description="Helical" evidence="7">
    <location>
        <begin position="218"/>
        <end position="236"/>
    </location>
</feature>
<dbReference type="AlphaFoldDB" id="A0A3N0AF70"/>
<feature type="transmembrane region" description="Helical" evidence="7">
    <location>
        <begin position="186"/>
        <end position="206"/>
    </location>
</feature>
<evidence type="ECO:0000313" key="9">
    <source>
        <dbReference type="EMBL" id="RNL19414.1"/>
    </source>
</evidence>
<feature type="transmembrane region" description="Helical" evidence="7">
    <location>
        <begin position="94"/>
        <end position="116"/>
    </location>
</feature>
<organism evidence="9 10">
    <name type="scientific">Slackia faecicanis</name>
    <dbReference type="NCBI Taxonomy" id="255723"/>
    <lineage>
        <taxon>Bacteria</taxon>
        <taxon>Bacillati</taxon>
        <taxon>Actinomycetota</taxon>
        <taxon>Coriobacteriia</taxon>
        <taxon>Eggerthellales</taxon>
        <taxon>Eggerthellaceae</taxon>
        <taxon>Slackia</taxon>
    </lineage>
</organism>
<feature type="domain" description="ABC transmembrane type-1" evidence="8">
    <location>
        <begin position="56"/>
        <end position="236"/>
    </location>
</feature>
<dbReference type="Proteomes" id="UP000267368">
    <property type="component" value="Unassembled WGS sequence"/>
</dbReference>
<name>A0A3N0AF70_9ACTN</name>
<proteinExistence type="inferred from homology"/>
<evidence type="ECO:0000256" key="3">
    <source>
        <dbReference type="ARBA" id="ARBA00022475"/>
    </source>
</evidence>
<dbReference type="SUPFAM" id="SSF161098">
    <property type="entry name" value="MetI-like"/>
    <property type="match status" value="1"/>
</dbReference>
<dbReference type="PROSITE" id="PS50928">
    <property type="entry name" value="ABC_TM1"/>
    <property type="match status" value="1"/>
</dbReference>
<dbReference type="Pfam" id="PF00528">
    <property type="entry name" value="BPD_transp_1"/>
    <property type="match status" value="1"/>
</dbReference>
<keyword evidence="4 7" id="KW-0812">Transmembrane</keyword>
<reference evidence="10" key="1">
    <citation type="submission" date="2018-05" db="EMBL/GenBank/DDBJ databases">
        <title>Genome Sequencing of selected type strains of the family Eggerthellaceae.</title>
        <authorList>
            <person name="Danylec N."/>
            <person name="Stoll D.A."/>
            <person name="Doetsch A."/>
            <person name="Huch M."/>
        </authorList>
    </citation>
    <scope>NUCLEOTIDE SEQUENCE [LARGE SCALE GENOMIC DNA]</scope>
    <source>
        <strain evidence="10">DSM 17537</strain>
    </source>
</reference>
<dbReference type="CDD" id="cd06261">
    <property type="entry name" value="TM_PBP2"/>
    <property type="match status" value="1"/>
</dbReference>
<dbReference type="RefSeq" id="WP_123198408.1">
    <property type="nucleotide sequence ID" value="NZ_QICB01000005.1"/>
</dbReference>
<comment type="caution">
    <text evidence="9">The sequence shown here is derived from an EMBL/GenBank/DDBJ whole genome shotgun (WGS) entry which is preliminary data.</text>
</comment>
<dbReference type="Gene3D" id="1.10.3720.10">
    <property type="entry name" value="MetI-like"/>
    <property type="match status" value="1"/>
</dbReference>